<sequence>MPTEIRAAVLHAPHEPIRIERLILDDPDADEVLIEIRAAGLCHSDLHYIEGHIGGTFPMVLGHEAAGVVVKVGDKVTGLKPGDHVIPLFSPECRQCVNCLSGRTNFCLRPATVPGRSRMKTLDGQPVYRASLGTTATHAVLSEHAVCKIRDDAPFDKVFYCGCGITTGVGAAMFQAKVKRDDRVIVFGVGGIGLNVLQGARLAGAKQIVAVDANPLREESALKFGATHFVNVHDHGDKIVEHLQQITGGGAEYCFECIGNVEVMRQALAATNPYWGRAIVVGIAPAGKQVSFDAISLILGRGISGSVFGGAKGKTDLPKVVDWYMNGDIMVDELVTHTMKLEDINEGYDLMRRGESIRTAIVL</sequence>
<evidence type="ECO:0000256" key="1">
    <source>
        <dbReference type="ARBA" id="ARBA00022723"/>
    </source>
</evidence>
<dbReference type="SUPFAM" id="SSF50129">
    <property type="entry name" value="GroES-like"/>
    <property type="match status" value="2"/>
</dbReference>
<dbReference type="InterPro" id="IPR002328">
    <property type="entry name" value="ADH_Zn_CS"/>
</dbReference>
<feature type="domain" description="Alcohol dehydrogenase-like C-terminal" evidence="6">
    <location>
        <begin position="191"/>
        <end position="323"/>
    </location>
</feature>
<evidence type="ECO:0000256" key="2">
    <source>
        <dbReference type="ARBA" id="ARBA00022833"/>
    </source>
</evidence>
<reference evidence="8 9" key="1">
    <citation type="journal article" date="2021" name="Int. J. Syst. Evol. Microbiol.">
        <title>Novosphingobium decolorationis sp. nov., an aniline blue-decolourizing bacterium isolated from East Pacific sediment.</title>
        <authorList>
            <person name="Chen X."/>
            <person name="Dong B."/>
            <person name="Chen T."/>
            <person name="Ren N."/>
            <person name="Wang J."/>
            <person name="Xu Y."/>
            <person name="Yang J."/>
            <person name="Zhu S."/>
            <person name="Chen J."/>
        </authorList>
    </citation>
    <scope>NUCLEOTIDE SEQUENCE [LARGE SCALE GENOMIC DNA]</scope>
    <source>
        <strain evidence="8 9">502str22</strain>
    </source>
</reference>
<evidence type="ECO:0000313" key="9">
    <source>
        <dbReference type="Proteomes" id="UP000677126"/>
    </source>
</evidence>
<evidence type="ECO:0000256" key="4">
    <source>
        <dbReference type="ARBA" id="ARBA00023027"/>
    </source>
</evidence>
<keyword evidence="4" id="KW-0520">NAD</keyword>
<dbReference type="SUPFAM" id="SSF51735">
    <property type="entry name" value="NAD(P)-binding Rossmann-fold domains"/>
    <property type="match status" value="1"/>
</dbReference>
<organism evidence="8 9">
    <name type="scientific">Novosphingobium decolorationis</name>
    <dbReference type="NCBI Taxonomy" id="2698673"/>
    <lineage>
        <taxon>Bacteria</taxon>
        <taxon>Pseudomonadati</taxon>
        <taxon>Pseudomonadota</taxon>
        <taxon>Alphaproteobacteria</taxon>
        <taxon>Sphingomonadales</taxon>
        <taxon>Sphingomonadaceae</taxon>
        <taxon>Novosphingobium</taxon>
    </lineage>
</organism>
<dbReference type="InterPro" id="IPR013154">
    <property type="entry name" value="ADH-like_N"/>
</dbReference>
<dbReference type="InterPro" id="IPR036291">
    <property type="entry name" value="NAD(P)-bd_dom_sf"/>
</dbReference>
<comment type="similarity">
    <text evidence="5">Belongs to the zinc-containing alcohol dehydrogenase family.</text>
</comment>
<evidence type="ECO:0000259" key="7">
    <source>
        <dbReference type="Pfam" id="PF08240"/>
    </source>
</evidence>
<dbReference type="EMBL" id="CP054856">
    <property type="protein sequence ID" value="QVM83836.1"/>
    <property type="molecule type" value="Genomic_DNA"/>
</dbReference>
<dbReference type="PANTHER" id="PTHR43880">
    <property type="entry name" value="ALCOHOL DEHYDROGENASE"/>
    <property type="match status" value="1"/>
</dbReference>
<evidence type="ECO:0000313" key="8">
    <source>
        <dbReference type="EMBL" id="QVM83836.1"/>
    </source>
</evidence>
<dbReference type="Pfam" id="PF00107">
    <property type="entry name" value="ADH_zinc_N"/>
    <property type="match status" value="1"/>
</dbReference>
<dbReference type="PANTHER" id="PTHR43880:SF12">
    <property type="entry name" value="ALCOHOL DEHYDROGENASE CLASS-3"/>
    <property type="match status" value="1"/>
</dbReference>
<accession>A0ABX8E3W9</accession>
<dbReference type="RefSeq" id="WP_213503721.1">
    <property type="nucleotide sequence ID" value="NZ_CP054856.1"/>
</dbReference>
<dbReference type="Gene3D" id="3.40.50.720">
    <property type="entry name" value="NAD(P)-binding Rossmann-like Domain"/>
    <property type="match status" value="1"/>
</dbReference>
<dbReference type="Pfam" id="PF08240">
    <property type="entry name" value="ADH_N"/>
    <property type="match status" value="1"/>
</dbReference>
<feature type="domain" description="Alcohol dehydrogenase-like N-terminal" evidence="7">
    <location>
        <begin position="29"/>
        <end position="150"/>
    </location>
</feature>
<evidence type="ECO:0000256" key="5">
    <source>
        <dbReference type="RuleBase" id="RU361277"/>
    </source>
</evidence>
<keyword evidence="2 5" id="KW-0862">Zinc</keyword>
<keyword evidence="9" id="KW-1185">Reference proteome</keyword>
<keyword evidence="3" id="KW-0560">Oxidoreductase</keyword>
<dbReference type="InterPro" id="IPR011032">
    <property type="entry name" value="GroES-like_sf"/>
</dbReference>
<dbReference type="Gene3D" id="3.90.180.10">
    <property type="entry name" value="Medium-chain alcohol dehydrogenases, catalytic domain"/>
    <property type="match status" value="1"/>
</dbReference>
<keyword evidence="1 5" id="KW-0479">Metal-binding</keyword>
<dbReference type="InterPro" id="IPR013149">
    <property type="entry name" value="ADH-like_C"/>
</dbReference>
<evidence type="ECO:0000256" key="3">
    <source>
        <dbReference type="ARBA" id="ARBA00023002"/>
    </source>
</evidence>
<name>A0ABX8E3W9_9SPHN</name>
<gene>
    <name evidence="8" type="ORF">HT578_09125</name>
</gene>
<dbReference type="Proteomes" id="UP000677126">
    <property type="component" value="Chromosome"/>
</dbReference>
<proteinExistence type="inferred from homology"/>
<comment type="cofactor">
    <cofactor evidence="5">
        <name>Zn(2+)</name>
        <dbReference type="ChEBI" id="CHEBI:29105"/>
    </cofactor>
</comment>
<protein>
    <submittedName>
        <fullName evidence="8">Alcohol dehydrogenase catalytic domain-containing protein</fullName>
    </submittedName>
</protein>
<dbReference type="PROSITE" id="PS00059">
    <property type="entry name" value="ADH_ZINC"/>
    <property type="match status" value="1"/>
</dbReference>
<evidence type="ECO:0000259" key="6">
    <source>
        <dbReference type="Pfam" id="PF00107"/>
    </source>
</evidence>